<evidence type="ECO:0000256" key="5">
    <source>
        <dbReference type="ARBA" id="ARBA00022989"/>
    </source>
</evidence>
<feature type="transmembrane region" description="Helical" evidence="7">
    <location>
        <begin position="214"/>
        <end position="240"/>
    </location>
</feature>
<feature type="transmembrane region" description="Helical" evidence="7">
    <location>
        <begin position="109"/>
        <end position="130"/>
    </location>
</feature>
<dbReference type="InterPro" id="IPR011527">
    <property type="entry name" value="ABC1_TM_dom"/>
</dbReference>
<dbReference type="InterPro" id="IPR003593">
    <property type="entry name" value="AAA+_ATPase"/>
</dbReference>
<feature type="domain" description="ABC transporter" evidence="8">
    <location>
        <begin position="311"/>
        <end position="534"/>
    </location>
</feature>
<dbReference type="SUPFAM" id="SSF90123">
    <property type="entry name" value="ABC transporter transmembrane region"/>
    <property type="match status" value="1"/>
</dbReference>
<dbReference type="EMBL" id="QAYG01000004">
    <property type="protein sequence ID" value="PTW60651.1"/>
    <property type="molecule type" value="Genomic_DNA"/>
</dbReference>
<dbReference type="InterPro" id="IPR036640">
    <property type="entry name" value="ABC1_TM_sf"/>
</dbReference>
<dbReference type="CDD" id="cd18584">
    <property type="entry name" value="ABC_6TM_AarD_CydD"/>
    <property type="match status" value="1"/>
</dbReference>
<feature type="transmembrane region" description="Helical" evidence="7">
    <location>
        <begin position="246"/>
        <end position="265"/>
    </location>
</feature>
<dbReference type="InterPro" id="IPR014216">
    <property type="entry name" value="ABC_transptr_CydD"/>
</dbReference>
<protein>
    <submittedName>
        <fullName evidence="10">ATP-binding cassette subfamily C protein CydD</fullName>
    </submittedName>
</protein>
<dbReference type="PANTHER" id="PTHR24221">
    <property type="entry name" value="ATP-BINDING CASSETTE SUB-FAMILY B"/>
    <property type="match status" value="1"/>
</dbReference>
<dbReference type="PROSITE" id="PS50893">
    <property type="entry name" value="ABC_TRANSPORTER_2"/>
    <property type="match status" value="1"/>
</dbReference>
<dbReference type="NCBIfam" id="TIGR02857">
    <property type="entry name" value="CydD"/>
    <property type="match status" value="1"/>
</dbReference>
<evidence type="ECO:0000313" key="11">
    <source>
        <dbReference type="Proteomes" id="UP000244081"/>
    </source>
</evidence>
<comment type="caution">
    <text evidence="10">The sequence shown here is derived from an EMBL/GenBank/DDBJ whole genome shotgun (WGS) entry which is preliminary data.</text>
</comment>
<evidence type="ECO:0000256" key="3">
    <source>
        <dbReference type="ARBA" id="ARBA00022741"/>
    </source>
</evidence>
<evidence type="ECO:0000259" key="9">
    <source>
        <dbReference type="PROSITE" id="PS50929"/>
    </source>
</evidence>
<dbReference type="AlphaFoldDB" id="A0A2T5VA94"/>
<dbReference type="InterPro" id="IPR003439">
    <property type="entry name" value="ABC_transporter-like_ATP-bd"/>
</dbReference>
<evidence type="ECO:0000256" key="2">
    <source>
        <dbReference type="ARBA" id="ARBA00022692"/>
    </source>
</evidence>
<dbReference type="GO" id="GO:0140359">
    <property type="term" value="F:ABC-type transporter activity"/>
    <property type="evidence" value="ECO:0007669"/>
    <property type="project" value="InterPro"/>
</dbReference>
<dbReference type="SUPFAM" id="SSF52540">
    <property type="entry name" value="P-loop containing nucleoside triphosphate hydrolases"/>
    <property type="match status" value="1"/>
</dbReference>
<dbReference type="Pfam" id="PF00005">
    <property type="entry name" value="ABC_tran"/>
    <property type="match status" value="1"/>
</dbReference>
<gene>
    <name evidence="10" type="ORF">C8N35_104277</name>
</gene>
<evidence type="ECO:0000259" key="8">
    <source>
        <dbReference type="PROSITE" id="PS50893"/>
    </source>
</evidence>
<dbReference type="Pfam" id="PF00664">
    <property type="entry name" value="ABC_membrane"/>
    <property type="match status" value="1"/>
</dbReference>
<keyword evidence="5 7" id="KW-1133">Transmembrane helix</keyword>
<dbReference type="GO" id="GO:0042883">
    <property type="term" value="P:cysteine transport"/>
    <property type="evidence" value="ECO:0007669"/>
    <property type="project" value="InterPro"/>
</dbReference>
<keyword evidence="6 7" id="KW-0472">Membrane</keyword>
<keyword evidence="2 7" id="KW-0812">Transmembrane</keyword>
<dbReference type="SMART" id="SM00382">
    <property type="entry name" value="AAA"/>
    <property type="match status" value="1"/>
</dbReference>
<dbReference type="Proteomes" id="UP000244081">
    <property type="component" value="Unassembled WGS sequence"/>
</dbReference>
<comment type="subcellular location">
    <subcellularLocation>
        <location evidence="1">Cell membrane</location>
        <topology evidence="1">Multi-pass membrane protein</topology>
    </subcellularLocation>
</comment>
<evidence type="ECO:0000313" key="10">
    <source>
        <dbReference type="EMBL" id="PTW60651.1"/>
    </source>
</evidence>
<feature type="transmembrane region" description="Helical" evidence="7">
    <location>
        <begin position="136"/>
        <end position="156"/>
    </location>
</feature>
<evidence type="ECO:0000256" key="4">
    <source>
        <dbReference type="ARBA" id="ARBA00022840"/>
    </source>
</evidence>
<dbReference type="InterPro" id="IPR027417">
    <property type="entry name" value="P-loop_NTPase"/>
</dbReference>
<feature type="domain" description="ABC transmembrane type-1" evidence="9">
    <location>
        <begin position="1"/>
        <end position="277"/>
    </location>
</feature>
<reference evidence="10 11" key="1">
    <citation type="submission" date="2018-04" db="EMBL/GenBank/DDBJ databases">
        <title>Genomic Encyclopedia of Archaeal and Bacterial Type Strains, Phase II (KMG-II): from individual species to whole genera.</title>
        <authorList>
            <person name="Goeker M."/>
        </authorList>
    </citation>
    <scope>NUCLEOTIDE SEQUENCE [LARGE SCALE GENOMIC DNA]</scope>
    <source>
        <strain evidence="10 11">DSM 23382</strain>
    </source>
</reference>
<dbReference type="GO" id="GO:0016887">
    <property type="term" value="F:ATP hydrolysis activity"/>
    <property type="evidence" value="ECO:0007669"/>
    <property type="project" value="InterPro"/>
</dbReference>
<name>A0A2T5VA94_9HYPH</name>
<organism evidence="10 11">
    <name type="scientific">Breoghania corrubedonensis</name>
    <dbReference type="NCBI Taxonomy" id="665038"/>
    <lineage>
        <taxon>Bacteria</taxon>
        <taxon>Pseudomonadati</taxon>
        <taxon>Pseudomonadota</taxon>
        <taxon>Alphaproteobacteria</taxon>
        <taxon>Hyphomicrobiales</taxon>
        <taxon>Stappiaceae</taxon>
        <taxon>Breoghania</taxon>
    </lineage>
</organism>
<sequence>MATGLAVIAQGFLVARILDELIFRGRTFSDVTRELVLLAAVILARAGAVWATDRFAFSAAAVVMRSLRAHLISRVERIGPVGLAERKTGETVAAIADGVRAIEPYYSRYIPASVMATLLPLAIFCVVLPFDWLSALVFVVTAPLIPVFMILIGEGAEKLNQRQWGRLQRMSGHLLDAVQGLATLKAFNAARRMTEQVAKVADAYRRDTMAVLRIAFLSSLVLEFFATVSIAIVAVLVGFRLLWGEIGYFEGLFILLLAPEFYLPLRSMGTAYHARMEAIGAAEGIVALEDVPALAEPGGAQAVFRPERIAISFEDVELTFAGGRRALDGVSFQVAAGEAVALVGPSGGGKSSLLNLLLGFVQPTSGRVRVNGVALGALDMAEWRSMIGYVPQAPRILSGTLAANIAPQDDTPDMERLEKAARQADLFDVIARLPDGFDTRIGEGGAGLSGGEAHRLALARAFYRDAPVIVLDEPTAHLDRDSEARVQAAIARLLPGRTALMVAHRRATIEQAGRVVGLRAGRLADPAGIAEEEVAP</sequence>
<keyword evidence="11" id="KW-1185">Reference proteome</keyword>
<dbReference type="Gene3D" id="1.20.1560.10">
    <property type="entry name" value="ABC transporter type 1, transmembrane domain"/>
    <property type="match status" value="1"/>
</dbReference>
<dbReference type="InterPro" id="IPR039421">
    <property type="entry name" value="Type_1_exporter"/>
</dbReference>
<accession>A0A2T5VA94</accession>
<dbReference type="Gene3D" id="3.40.50.300">
    <property type="entry name" value="P-loop containing nucleotide triphosphate hydrolases"/>
    <property type="match status" value="1"/>
</dbReference>
<dbReference type="PROSITE" id="PS50929">
    <property type="entry name" value="ABC_TM1F"/>
    <property type="match status" value="1"/>
</dbReference>
<evidence type="ECO:0000256" key="1">
    <source>
        <dbReference type="ARBA" id="ARBA00004651"/>
    </source>
</evidence>
<evidence type="ECO:0000256" key="6">
    <source>
        <dbReference type="ARBA" id="ARBA00023136"/>
    </source>
</evidence>
<dbReference type="PANTHER" id="PTHR24221:SF590">
    <property type="entry name" value="COMPONENT LINKED WITH THE ASSEMBLY OF CYTOCHROME' TRANSPORT TRANSMEMBRANE ATP-BINDING PROTEIN ABC TRANSPORTER CYDD-RELATED"/>
    <property type="match status" value="1"/>
</dbReference>
<keyword evidence="4 10" id="KW-0067">ATP-binding</keyword>
<keyword evidence="3" id="KW-0547">Nucleotide-binding</keyword>
<dbReference type="GO" id="GO:0005524">
    <property type="term" value="F:ATP binding"/>
    <property type="evidence" value="ECO:0007669"/>
    <property type="project" value="UniProtKB-KW"/>
</dbReference>
<evidence type="ECO:0000256" key="7">
    <source>
        <dbReference type="SAM" id="Phobius"/>
    </source>
</evidence>
<dbReference type="GO" id="GO:0005886">
    <property type="term" value="C:plasma membrane"/>
    <property type="evidence" value="ECO:0007669"/>
    <property type="project" value="UniProtKB-SubCell"/>
</dbReference>
<proteinExistence type="predicted"/>